<feature type="transmembrane region" description="Helical" evidence="10">
    <location>
        <begin position="807"/>
        <end position="829"/>
    </location>
</feature>
<dbReference type="PROSITE" id="PS50929">
    <property type="entry name" value="ABC_TM1F"/>
    <property type="match status" value="2"/>
</dbReference>
<dbReference type="Pfam" id="PF00005">
    <property type="entry name" value="ABC_tran"/>
    <property type="match status" value="2"/>
</dbReference>
<dbReference type="CDD" id="cd18577">
    <property type="entry name" value="ABC_6TM_Pgp_ABCB1_D1_like"/>
    <property type="match status" value="1"/>
</dbReference>
<feature type="domain" description="ABC transporter" evidence="11">
    <location>
        <begin position="964"/>
        <end position="1202"/>
    </location>
</feature>
<accession>A0ABR3WGS7</accession>
<dbReference type="InterPro" id="IPR008030">
    <property type="entry name" value="NmrA-like"/>
</dbReference>
<keyword evidence="9 10" id="KW-0472">Membrane</keyword>
<feature type="transmembrane region" description="Helical" evidence="10">
    <location>
        <begin position="836"/>
        <end position="855"/>
    </location>
</feature>
<evidence type="ECO:0000259" key="11">
    <source>
        <dbReference type="PROSITE" id="PS50893"/>
    </source>
</evidence>
<dbReference type="InterPro" id="IPR039421">
    <property type="entry name" value="Type_1_exporter"/>
</dbReference>
<gene>
    <name evidence="13" type="ORF">VTK73DRAFT_7064</name>
</gene>
<dbReference type="PANTHER" id="PTHR43394">
    <property type="entry name" value="ATP-DEPENDENT PERMEASE MDL1, MITOCHONDRIAL"/>
    <property type="match status" value="1"/>
</dbReference>
<dbReference type="SUPFAM" id="SSF52540">
    <property type="entry name" value="P-loop containing nucleoside triphosphate hydrolases"/>
    <property type="match status" value="2"/>
</dbReference>
<dbReference type="PANTHER" id="PTHR43394:SF11">
    <property type="entry name" value="ATP-BINDING CASSETTE TRANSPORTER"/>
    <property type="match status" value="1"/>
</dbReference>
<dbReference type="Gene3D" id="3.90.25.10">
    <property type="entry name" value="UDP-galactose 4-epimerase, domain 1"/>
    <property type="match status" value="1"/>
</dbReference>
<dbReference type="Proteomes" id="UP001586593">
    <property type="component" value="Unassembled WGS sequence"/>
</dbReference>
<dbReference type="InterPro" id="IPR036640">
    <property type="entry name" value="ABC1_TM_sf"/>
</dbReference>
<dbReference type="Pfam" id="PF00664">
    <property type="entry name" value="ABC_membrane"/>
    <property type="match status" value="2"/>
</dbReference>
<comment type="caution">
    <text evidence="13">The sequence shown here is derived from an EMBL/GenBank/DDBJ whole genome shotgun (WGS) entry which is preliminary data.</text>
</comment>
<comment type="similarity">
    <text evidence="2">Belongs to the ABC transporter superfamily. ABCB family. Multidrug resistance exporter (TC 3.A.1.201) subfamily.</text>
</comment>
<evidence type="ECO:0000256" key="2">
    <source>
        <dbReference type="ARBA" id="ARBA00007577"/>
    </source>
</evidence>
<evidence type="ECO:0000256" key="7">
    <source>
        <dbReference type="ARBA" id="ARBA00022840"/>
    </source>
</evidence>
<dbReference type="PROSITE" id="PS00211">
    <property type="entry name" value="ABC_TRANSPORTER_1"/>
    <property type="match status" value="2"/>
</dbReference>
<reference evidence="13 14" key="1">
    <citation type="journal article" date="2024" name="Commun. Biol.">
        <title>Comparative genomic analysis of thermophilic fungi reveals convergent evolutionary adaptations and gene losses.</title>
        <authorList>
            <person name="Steindorff A.S."/>
            <person name="Aguilar-Pontes M.V."/>
            <person name="Robinson A.J."/>
            <person name="Andreopoulos B."/>
            <person name="LaButti K."/>
            <person name="Kuo A."/>
            <person name="Mondo S."/>
            <person name="Riley R."/>
            <person name="Otillar R."/>
            <person name="Haridas S."/>
            <person name="Lipzen A."/>
            <person name="Grimwood J."/>
            <person name="Schmutz J."/>
            <person name="Clum A."/>
            <person name="Reid I.D."/>
            <person name="Moisan M.C."/>
            <person name="Butler G."/>
            <person name="Nguyen T.T.M."/>
            <person name="Dewar K."/>
            <person name="Conant G."/>
            <person name="Drula E."/>
            <person name="Henrissat B."/>
            <person name="Hansel C."/>
            <person name="Singer S."/>
            <person name="Hutchinson M.I."/>
            <person name="de Vries R.P."/>
            <person name="Natvig D.O."/>
            <person name="Powell A.J."/>
            <person name="Tsang A."/>
            <person name="Grigoriev I.V."/>
        </authorList>
    </citation>
    <scope>NUCLEOTIDE SEQUENCE [LARGE SCALE GENOMIC DNA]</scope>
    <source>
        <strain evidence="13 14">ATCC 24622</strain>
    </source>
</reference>
<evidence type="ECO:0000256" key="4">
    <source>
        <dbReference type="ARBA" id="ARBA00022692"/>
    </source>
</evidence>
<dbReference type="InterPro" id="IPR003439">
    <property type="entry name" value="ABC_transporter-like_ATP-bd"/>
</dbReference>
<evidence type="ECO:0000256" key="1">
    <source>
        <dbReference type="ARBA" id="ARBA00004141"/>
    </source>
</evidence>
<sequence>MPLSRENDAGAIAGENPLGLSEDEIRLLDKQVHTPASDAGYLSIFRLANGVDLLVMAVCALLAATAGSAIPLMTVVFGSLTGKFTNFTPEPGSEDDLVYQVRHLVLYFVYIGIGSVLAITFHVFGFTWTGQRISKRLREAYLSAILAQEISFFDTIGGGEITTRITADMSTVLDGISQKVGLAISGLGALIAAEIIAFVSCWRLALVMLCLPVVVTLWMMSVGRTMKVAQRGAADGYASTATLAEEVLSAMRTIIAHGAQHRFAARYERSLAGARAQDFRAKALLGLFLGGMMWCTLSAYALSCWAGSQFLNAGDATVGKIVTVLFASVIAGVGFGMVAPHFQSFAAAGAAANRIFAVIDRKSSLPADCGHRLETVNGHIVFESVKFVYPSRRQQLVLDNFNLDIPARKTTAIVGPSGSGKTTLFALLERFYCPLRGCIHLDGHDIQELSLPWLRSQIGVVSQESFLFNTTVFDNIAYGLIGTEHATVDDATKAKMVEEAARIANAHEFISELPQGYQTFVGDSGSLLSGGQRQRVAIARAIVSNPKILLLDEATASLDVRSEAAIQVGLKAATMGRTTVVIAHRLSTIRDADKIVVLDHGRITEQGTHADLIAKGGTYASFVAGQVQRSGSTGGEKKEHQQACNGGEETNVAVSKEHYDKSHRAQVPTTSTASRMELIKFLWNLNGPEKPYIFVGFIGSVLGSLSYPVTAILFGNLVLALHDPTLTLGSKSVNFWAGMQWLLAWVVLAGYVIQNVPLALASSRLVARARSAAFNAVLRQDMSFFATHSSGALTAFLALQANQLNGLSGAVLAAVLNSGSTVVIGFVIAVSFGWKLGLVAGATMPVVVLTGYTRFHVLSKLEARAMRSSDAAGIVAEAIRGIRTIAALGVENVVVGRYRSSLQTEFKTATTYSAQAAGTIFSYAPDVAGAQEAAQRLKTLLETVPTIDAESTLGESAENLKGDLQLCDVEFAYPSRSSSSHLVLNGVTLSAEAGTFVALVGASGSGKSTVLALLERFYDPQVGCVNADGLDIKRYRLQKYRAKTALVEQDAAIFGGTIRENIMSDSEVEEAEIEQACRTANIWEFVQSMPDGLNTLVGSRGSQISGGQRQRLAIARAVLRKPRILLLDEATSSLDSSSEAAVQEALSTATIGRTTISVAHRLSSIDKADQYFCVSLEIELFFYGISRARKLSAYFNVAVLEGDMADPKSIFTQIPRSASPVWGVYSVQVNSDDEEAQGKALVDVAVEHGVQHFVYSSGDRGGPAKSAVDPTSVRNFAAKFHIEKHLEAAAASSPQRMSYTILRPVTFFENLTNDVHGRGFARMWEQMDASKRLQMVATRDIGWFAAQAFMRSQDFSNVALTLVGDELTPSEAAEVFRDVVGMPMPLAPCPVASAVKFILKGTVGDMFRWFERERYGGDIIECRRLYPQMQDFRAWIEENKDNWAK</sequence>
<feature type="transmembrane region" description="Helical" evidence="10">
    <location>
        <begin position="692"/>
        <end position="721"/>
    </location>
</feature>
<dbReference type="InterPro" id="IPR027417">
    <property type="entry name" value="P-loop_NTPase"/>
</dbReference>
<feature type="transmembrane region" description="Helical" evidence="10">
    <location>
        <begin position="104"/>
        <end position="128"/>
    </location>
</feature>
<feature type="domain" description="ABC transmembrane type-1" evidence="12">
    <location>
        <begin position="694"/>
        <end position="909"/>
    </location>
</feature>
<dbReference type="CDD" id="cd18578">
    <property type="entry name" value="ABC_6TM_Pgp_ABCB1_D2_like"/>
    <property type="match status" value="1"/>
</dbReference>
<dbReference type="CDD" id="cd03249">
    <property type="entry name" value="ABC_MTABC3_MDL1_MDL2"/>
    <property type="match status" value="1"/>
</dbReference>
<comment type="subcellular location">
    <subcellularLocation>
        <location evidence="1">Membrane</location>
        <topology evidence="1">Multi-pass membrane protein</topology>
    </subcellularLocation>
</comment>
<dbReference type="InterPro" id="IPR003593">
    <property type="entry name" value="AAA+_ATPase"/>
</dbReference>
<evidence type="ECO:0000256" key="8">
    <source>
        <dbReference type="ARBA" id="ARBA00022989"/>
    </source>
</evidence>
<evidence type="ECO:0000256" key="5">
    <source>
        <dbReference type="ARBA" id="ARBA00022737"/>
    </source>
</evidence>
<evidence type="ECO:0000313" key="14">
    <source>
        <dbReference type="Proteomes" id="UP001586593"/>
    </source>
</evidence>
<keyword evidence="4 10" id="KW-0812">Transmembrane</keyword>
<keyword evidence="14" id="KW-1185">Reference proteome</keyword>
<evidence type="ECO:0008006" key="15">
    <source>
        <dbReference type="Google" id="ProtNLM"/>
    </source>
</evidence>
<feature type="domain" description="ABC transporter" evidence="11">
    <location>
        <begin position="380"/>
        <end position="625"/>
    </location>
</feature>
<keyword evidence="8 10" id="KW-1133">Transmembrane helix</keyword>
<feature type="transmembrane region" description="Helical" evidence="10">
    <location>
        <begin position="180"/>
        <end position="198"/>
    </location>
</feature>
<dbReference type="Pfam" id="PF05368">
    <property type="entry name" value="NmrA"/>
    <property type="match status" value="1"/>
</dbReference>
<feature type="transmembrane region" description="Helical" evidence="10">
    <location>
        <begin position="204"/>
        <end position="222"/>
    </location>
</feature>
<dbReference type="SMART" id="SM00382">
    <property type="entry name" value="AAA"/>
    <property type="match status" value="2"/>
</dbReference>
<feature type="transmembrane region" description="Helical" evidence="10">
    <location>
        <begin position="283"/>
        <end position="301"/>
    </location>
</feature>
<name>A0ABR3WGS7_9PEZI</name>
<dbReference type="InterPro" id="IPR011527">
    <property type="entry name" value="ABC1_TM_dom"/>
</dbReference>
<dbReference type="Gene3D" id="3.40.50.300">
    <property type="entry name" value="P-loop containing nucleotide triphosphate hydrolases"/>
    <property type="match status" value="2"/>
</dbReference>
<dbReference type="SUPFAM" id="SSF90123">
    <property type="entry name" value="ABC transporter transmembrane region"/>
    <property type="match status" value="2"/>
</dbReference>
<evidence type="ECO:0000256" key="10">
    <source>
        <dbReference type="SAM" id="Phobius"/>
    </source>
</evidence>
<keyword evidence="6" id="KW-0547">Nucleotide-binding</keyword>
<dbReference type="PROSITE" id="PS50893">
    <property type="entry name" value="ABC_TRANSPORTER_2"/>
    <property type="match status" value="2"/>
</dbReference>
<proteinExistence type="inferred from homology"/>
<evidence type="ECO:0000313" key="13">
    <source>
        <dbReference type="EMBL" id="KAL1861499.1"/>
    </source>
</evidence>
<dbReference type="InterPro" id="IPR017871">
    <property type="entry name" value="ABC_transporter-like_CS"/>
</dbReference>
<feature type="transmembrane region" description="Helical" evidence="10">
    <location>
        <begin position="321"/>
        <end position="339"/>
    </location>
</feature>
<keyword evidence="3" id="KW-0813">Transport</keyword>
<feature type="domain" description="ABC transmembrane type-1" evidence="12">
    <location>
        <begin position="57"/>
        <end position="347"/>
    </location>
</feature>
<dbReference type="SUPFAM" id="SSF51735">
    <property type="entry name" value="NAD(P)-binding Rossmann-fold domains"/>
    <property type="match status" value="1"/>
</dbReference>
<dbReference type="EMBL" id="JAZHXJ010000426">
    <property type="protein sequence ID" value="KAL1861499.1"/>
    <property type="molecule type" value="Genomic_DNA"/>
</dbReference>
<dbReference type="Gene3D" id="1.20.1560.10">
    <property type="entry name" value="ABC transporter type 1, transmembrane domain"/>
    <property type="match status" value="1"/>
</dbReference>
<feature type="transmembrane region" description="Helical" evidence="10">
    <location>
        <begin position="53"/>
        <end position="77"/>
    </location>
</feature>
<protein>
    <recommendedName>
        <fullName evidence="15">ATP-binding cassette, subfamily B</fullName>
    </recommendedName>
</protein>
<feature type="transmembrane region" description="Helical" evidence="10">
    <location>
        <begin position="741"/>
        <end position="761"/>
    </location>
</feature>
<evidence type="ECO:0000256" key="9">
    <source>
        <dbReference type="ARBA" id="ARBA00023136"/>
    </source>
</evidence>
<feature type="transmembrane region" description="Helical" evidence="10">
    <location>
        <begin position="782"/>
        <end position="801"/>
    </location>
</feature>
<keyword evidence="7" id="KW-0067">ATP-binding</keyword>
<keyword evidence="5" id="KW-0677">Repeat</keyword>
<evidence type="ECO:0000256" key="3">
    <source>
        <dbReference type="ARBA" id="ARBA00022448"/>
    </source>
</evidence>
<dbReference type="InterPro" id="IPR036291">
    <property type="entry name" value="NAD(P)-bd_dom_sf"/>
</dbReference>
<organism evidence="13 14">
    <name type="scientific">Phialemonium thermophilum</name>
    <dbReference type="NCBI Taxonomy" id="223376"/>
    <lineage>
        <taxon>Eukaryota</taxon>
        <taxon>Fungi</taxon>
        <taxon>Dikarya</taxon>
        <taxon>Ascomycota</taxon>
        <taxon>Pezizomycotina</taxon>
        <taxon>Sordariomycetes</taxon>
        <taxon>Sordariomycetidae</taxon>
        <taxon>Cephalothecales</taxon>
        <taxon>Cephalothecaceae</taxon>
        <taxon>Phialemonium</taxon>
    </lineage>
</organism>
<dbReference type="Gene3D" id="3.40.50.720">
    <property type="entry name" value="NAD(P)-binding Rossmann-like Domain"/>
    <property type="match status" value="1"/>
</dbReference>
<evidence type="ECO:0000259" key="12">
    <source>
        <dbReference type="PROSITE" id="PS50929"/>
    </source>
</evidence>
<evidence type="ECO:0000256" key="6">
    <source>
        <dbReference type="ARBA" id="ARBA00022741"/>
    </source>
</evidence>